<organism evidence="3 4">
    <name type="scientific">Melanomma pulvis-pyrius CBS 109.77</name>
    <dbReference type="NCBI Taxonomy" id="1314802"/>
    <lineage>
        <taxon>Eukaryota</taxon>
        <taxon>Fungi</taxon>
        <taxon>Dikarya</taxon>
        <taxon>Ascomycota</taxon>
        <taxon>Pezizomycotina</taxon>
        <taxon>Dothideomycetes</taxon>
        <taxon>Pleosporomycetidae</taxon>
        <taxon>Pleosporales</taxon>
        <taxon>Melanommataceae</taxon>
        <taxon>Melanomma</taxon>
    </lineage>
</organism>
<accession>A0A6A6XWC0</accession>
<dbReference type="EMBL" id="MU001757">
    <property type="protein sequence ID" value="KAF2799887.1"/>
    <property type="molecule type" value="Genomic_DNA"/>
</dbReference>
<dbReference type="AlphaFoldDB" id="A0A6A6XWC0"/>
<keyword evidence="1" id="KW-0175">Coiled coil</keyword>
<keyword evidence="4" id="KW-1185">Reference proteome</keyword>
<feature type="coiled-coil region" evidence="1">
    <location>
        <begin position="19"/>
        <end position="74"/>
    </location>
</feature>
<feature type="region of interest" description="Disordered" evidence="2">
    <location>
        <begin position="162"/>
        <end position="208"/>
    </location>
</feature>
<gene>
    <name evidence="3" type="ORF">K505DRAFT_356247</name>
</gene>
<evidence type="ECO:0000313" key="4">
    <source>
        <dbReference type="Proteomes" id="UP000799757"/>
    </source>
</evidence>
<evidence type="ECO:0000256" key="1">
    <source>
        <dbReference type="SAM" id="Coils"/>
    </source>
</evidence>
<dbReference type="Proteomes" id="UP000799757">
    <property type="component" value="Unassembled WGS sequence"/>
</dbReference>
<proteinExistence type="predicted"/>
<name>A0A6A6XWC0_9PLEO</name>
<reference evidence="3" key="1">
    <citation type="journal article" date="2020" name="Stud. Mycol.">
        <title>101 Dothideomycetes genomes: a test case for predicting lifestyles and emergence of pathogens.</title>
        <authorList>
            <person name="Haridas S."/>
            <person name="Albert R."/>
            <person name="Binder M."/>
            <person name="Bloem J."/>
            <person name="Labutti K."/>
            <person name="Salamov A."/>
            <person name="Andreopoulos B."/>
            <person name="Baker S."/>
            <person name="Barry K."/>
            <person name="Bills G."/>
            <person name="Bluhm B."/>
            <person name="Cannon C."/>
            <person name="Castanera R."/>
            <person name="Culley D."/>
            <person name="Daum C."/>
            <person name="Ezra D."/>
            <person name="Gonzalez J."/>
            <person name="Henrissat B."/>
            <person name="Kuo A."/>
            <person name="Liang C."/>
            <person name="Lipzen A."/>
            <person name="Lutzoni F."/>
            <person name="Magnuson J."/>
            <person name="Mondo S."/>
            <person name="Nolan M."/>
            <person name="Ohm R."/>
            <person name="Pangilinan J."/>
            <person name="Park H.-J."/>
            <person name="Ramirez L."/>
            <person name="Alfaro M."/>
            <person name="Sun H."/>
            <person name="Tritt A."/>
            <person name="Yoshinaga Y."/>
            <person name="Zwiers L.-H."/>
            <person name="Turgeon B."/>
            <person name="Goodwin S."/>
            <person name="Spatafora J."/>
            <person name="Crous P."/>
            <person name="Grigoriev I."/>
        </authorList>
    </citation>
    <scope>NUCLEOTIDE SEQUENCE</scope>
    <source>
        <strain evidence="3">CBS 109.77</strain>
    </source>
</reference>
<evidence type="ECO:0000313" key="3">
    <source>
        <dbReference type="EMBL" id="KAF2799887.1"/>
    </source>
</evidence>
<evidence type="ECO:0000256" key="2">
    <source>
        <dbReference type="SAM" id="MobiDB-lite"/>
    </source>
</evidence>
<sequence>MAQSLHTSSLVPMGFAARIRALEDAQKEQADKQKKQEDRFEVLEKEVATKDRKIEALETKLAALEQVNKERASRHTSAVAHFRALRFSHKEAREAFLQQITCLEKDEFERHMCAFATTVSTILNHEQCSHQGFVHNQPPVATYPEIAYPFYGQQPPAYHHYGGYQYQYQQPPPPPPPLPLPPQLQPQLQPQPQPQPQQQQQQPQHVPTKVVEPACCAPHNKPHPCQLCRGW</sequence>
<protein>
    <submittedName>
        <fullName evidence="3">Uncharacterized protein</fullName>
    </submittedName>
</protein>
<feature type="compositionally biased region" description="Pro residues" evidence="2">
    <location>
        <begin position="170"/>
        <end position="195"/>
    </location>
</feature>